<gene>
    <name evidence="2" type="ORF">IAG42_12760</name>
</gene>
<keyword evidence="1" id="KW-0472">Membrane</keyword>
<feature type="transmembrane region" description="Helical" evidence="1">
    <location>
        <begin position="6"/>
        <end position="37"/>
    </location>
</feature>
<dbReference type="AlphaFoldDB" id="A0A7H1B6Q0"/>
<dbReference type="KEGG" id="sxn:IAG42_12760"/>
<keyword evidence="1" id="KW-0812">Transmembrane</keyword>
<keyword evidence="1" id="KW-1133">Transmembrane helix</keyword>
<dbReference type="EMBL" id="CP061281">
    <property type="protein sequence ID" value="QNS04405.1"/>
    <property type="molecule type" value="Genomic_DNA"/>
</dbReference>
<protein>
    <submittedName>
        <fullName evidence="2">Uncharacterized protein</fullName>
    </submittedName>
</protein>
<organism evidence="2 3">
    <name type="scientific">Streptomyces xanthii</name>
    <dbReference type="NCBI Taxonomy" id="2768069"/>
    <lineage>
        <taxon>Bacteria</taxon>
        <taxon>Bacillati</taxon>
        <taxon>Actinomycetota</taxon>
        <taxon>Actinomycetes</taxon>
        <taxon>Kitasatosporales</taxon>
        <taxon>Streptomycetaceae</taxon>
        <taxon>Streptomyces</taxon>
    </lineage>
</organism>
<evidence type="ECO:0000256" key="1">
    <source>
        <dbReference type="SAM" id="Phobius"/>
    </source>
</evidence>
<accession>A0A7H1B6Q0</accession>
<evidence type="ECO:0000313" key="3">
    <source>
        <dbReference type="Proteomes" id="UP000516428"/>
    </source>
</evidence>
<sequence length="188" mass="20072">MAYLRSFLPLIVVSLLIGTVDVRWALLVGFALAVVLAGAQRRGGRGWDALVIEVSAALYFAGCAVAAFATPDSALIEHYASAGSSLWFALVAWGSLGVGRPFTLGIARTQVPRELWGNPVFHKVNVVISAVWAASFTVSGIGTAWLRHAQPHDSVGRTVLTVLCVALPILFTVRYPDIARARAMARSN</sequence>
<proteinExistence type="predicted"/>
<feature type="transmembrane region" description="Helical" evidence="1">
    <location>
        <begin position="82"/>
        <end position="103"/>
    </location>
</feature>
<feature type="transmembrane region" description="Helical" evidence="1">
    <location>
        <begin position="158"/>
        <end position="176"/>
    </location>
</feature>
<feature type="transmembrane region" description="Helical" evidence="1">
    <location>
        <begin position="49"/>
        <end position="70"/>
    </location>
</feature>
<evidence type="ECO:0000313" key="2">
    <source>
        <dbReference type="EMBL" id="QNS04405.1"/>
    </source>
</evidence>
<reference evidence="2 3" key="1">
    <citation type="submission" date="2020-09" db="EMBL/GenBank/DDBJ databases">
        <title>A novel species.</title>
        <authorList>
            <person name="Gao J."/>
        </authorList>
    </citation>
    <scope>NUCLEOTIDE SEQUENCE [LARGE SCALE GENOMIC DNA]</scope>
    <source>
        <strain evidence="2 3">CRXT-Y-14</strain>
    </source>
</reference>
<name>A0A7H1B6Q0_9ACTN</name>
<keyword evidence="3" id="KW-1185">Reference proteome</keyword>
<feature type="transmembrane region" description="Helical" evidence="1">
    <location>
        <begin position="124"/>
        <end position="146"/>
    </location>
</feature>
<dbReference type="Proteomes" id="UP000516428">
    <property type="component" value="Chromosome"/>
</dbReference>